<gene>
    <name evidence="1" type="ORF">B0J13DRAFT_567874</name>
</gene>
<dbReference type="EMBL" id="JAGMUU010000028">
    <property type="protein sequence ID" value="KAH7120381.1"/>
    <property type="molecule type" value="Genomic_DNA"/>
</dbReference>
<reference evidence="1" key="1">
    <citation type="journal article" date="2021" name="Nat. Commun.">
        <title>Genetic determinants of endophytism in the Arabidopsis root mycobiome.</title>
        <authorList>
            <person name="Mesny F."/>
            <person name="Miyauchi S."/>
            <person name="Thiergart T."/>
            <person name="Pickel B."/>
            <person name="Atanasova L."/>
            <person name="Karlsson M."/>
            <person name="Huettel B."/>
            <person name="Barry K.W."/>
            <person name="Haridas S."/>
            <person name="Chen C."/>
            <person name="Bauer D."/>
            <person name="Andreopoulos W."/>
            <person name="Pangilinan J."/>
            <person name="LaButti K."/>
            <person name="Riley R."/>
            <person name="Lipzen A."/>
            <person name="Clum A."/>
            <person name="Drula E."/>
            <person name="Henrissat B."/>
            <person name="Kohler A."/>
            <person name="Grigoriev I.V."/>
            <person name="Martin F.M."/>
            <person name="Hacquard S."/>
        </authorList>
    </citation>
    <scope>NUCLEOTIDE SEQUENCE</scope>
    <source>
        <strain evidence="1">MPI-CAGE-AT-0021</strain>
    </source>
</reference>
<feature type="non-terminal residue" evidence="1">
    <location>
        <position position="72"/>
    </location>
</feature>
<dbReference type="AlphaFoldDB" id="A0A9P9DJK5"/>
<comment type="caution">
    <text evidence="1">The sequence shown here is derived from an EMBL/GenBank/DDBJ whole genome shotgun (WGS) entry which is preliminary data.</text>
</comment>
<protein>
    <submittedName>
        <fullName evidence="1">Uncharacterized protein</fullName>
    </submittedName>
</protein>
<dbReference type="Proteomes" id="UP000717696">
    <property type="component" value="Unassembled WGS sequence"/>
</dbReference>
<organism evidence="1 2">
    <name type="scientific">Dactylonectria estremocensis</name>
    <dbReference type="NCBI Taxonomy" id="1079267"/>
    <lineage>
        <taxon>Eukaryota</taxon>
        <taxon>Fungi</taxon>
        <taxon>Dikarya</taxon>
        <taxon>Ascomycota</taxon>
        <taxon>Pezizomycotina</taxon>
        <taxon>Sordariomycetes</taxon>
        <taxon>Hypocreomycetidae</taxon>
        <taxon>Hypocreales</taxon>
        <taxon>Nectriaceae</taxon>
        <taxon>Dactylonectria</taxon>
    </lineage>
</organism>
<evidence type="ECO:0000313" key="2">
    <source>
        <dbReference type="Proteomes" id="UP000717696"/>
    </source>
</evidence>
<evidence type="ECO:0000313" key="1">
    <source>
        <dbReference type="EMBL" id="KAH7120381.1"/>
    </source>
</evidence>
<keyword evidence="2" id="KW-1185">Reference proteome</keyword>
<proteinExistence type="predicted"/>
<sequence>MFTQMSRLAASTVALLIRLILAFWHCIYSLLEKPSRRTYSTRVQYCYPALRENPALICPLSTRKAPSTLMSM</sequence>
<accession>A0A9P9DJK5</accession>
<name>A0A9P9DJK5_9HYPO</name>